<keyword evidence="2" id="KW-1185">Reference proteome</keyword>
<dbReference type="STRING" id="1255043.TVNIR_0708"/>
<accession>L0DTR7</accession>
<reference evidence="1" key="1">
    <citation type="submission" date="2015-12" db="EMBL/GenBank/DDBJ databases">
        <authorList>
            <person name="Tikhonova T.V."/>
            <person name="Pavlov A.R."/>
            <person name="Beletsky A.V."/>
            <person name="Mardanov A.V."/>
            <person name="Sorokin D.Y."/>
            <person name="Ravin N.V."/>
            <person name="Popov V.O."/>
        </authorList>
    </citation>
    <scope>NUCLEOTIDE SEQUENCE</scope>
    <source>
        <strain evidence="1">DSM 14787</strain>
    </source>
</reference>
<proteinExistence type="predicted"/>
<evidence type="ECO:0000313" key="2">
    <source>
        <dbReference type="Proteomes" id="UP000010809"/>
    </source>
</evidence>
<organism evidence="1 2">
    <name type="scientific">Thioalkalivibrio nitratireducens (strain DSM 14787 / UNIQEM 213 / ALEN2)</name>
    <dbReference type="NCBI Taxonomy" id="1255043"/>
    <lineage>
        <taxon>Bacteria</taxon>
        <taxon>Pseudomonadati</taxon>
        <taxon>Pseudomonadota</taxon>
        <taxon>Gammaproteobacteria</taxon>
        <taxon>Chromatiales</taxon>
        <taxon>Ectothiorhodospiraceae</taxon>
        <taxon>Thioalkalivibrio</taxon>
    </lineage>
</organism>
<evidence type="ECO:0000313" key="1">
    <source>
        <dbReference type="EMBL" id="AGA32403.1"/>
    </source>
</evidence>
<dbReference type="KEGG" id="tni:TVNIR_0708"/>
<dbReference type="EMBL" id="CP003989">
    <property type="protein sequence ID" value="AGA32403.1"/>
    <property type="molecule type" value="Genomic_DNA"/>
</dbReference>
<dbReference type="HOGENOM" id="CLU_214544_0_0_6"/>
<name>L0DTR7_THIND</name>
<protein>
    <submittedName>
        <fullName evidence="1">Phosphoglycolate phosphatase like protein</fullName>
    </submittedName>
</protein>
<dbReference type="Proteomes" id="UP000010809">
    <property type="component" value="Chromosome"/>
</dbReference>
<gene>
    <name evidence="1" type="ordered locus">TVNIR_0708</name>
</gene>
<dbReference type="AlphaFoldDB" id="L0DTR7"/>
<sequence length="52" mass="5757">MLPFVLGEGIQRSVLEALANAGAVITHLQERESIGPELQHSVVARFQRLIFN</sequence>
<dbReference type="PATRIC" id="fig|1255043.3.peg.714"/>